<dbReference type="EMBL" id="MTYJ01000060">
    <property type="protein sequence ID" value="OQV17478.1"/>
    <property type="molecule type" value="Genomic_DNA"/>
</dbReference>
<comment type="similarity">
    <text evidence="1">Belongs to the SIMIBI class G3E GTPase family. ArgK/MeaB subfamily.</text>
</comment>
<sequence length="367" mass="40313">MLKQIAQDFFCQKFPGFRFYGTLTANAQHERFARWLLGGLLRGDRTSLAEAITLIESSNPAKQLKAQKLLNLVLENENEKVAREGPKAFSFRIGISGPPGAGKSTFLEAIGMHLLGKGHKVGCLTVDPSSRITGGSLLGDKTRMPNLSKDHRAFIRPSPTCGILGGVTRTTSDSINLVEAAGFDVVFVETVGSGQNEYVVADMTDIFVVIISPGAGDELQAMKRGIMELSHVVIVNKSDGDLIPAARRTQGEYISALKFMTPENTHWKPKVIRVSSVTGEGIPECWDLFQKFRETAISSDEFVKRRSAQSTMRMWRFIEEHLQSSFKSNSTVQAMRRGIEEAVSSGRITSSAGALLLIDAFREDPCR</sequence>
<gene>
    <name evidence="3" type="ORF">BV898_08413</name>
</gene>
<evidence type="ECO:0000313" key="4">
    <source>
        <dbReference type="Proteomes" id="UP000192578"/>
    </source>
</evidence>
<dbReference type="Gene3D" id="3.40.50.300">
    <property type="entry name" value="P-loop containing nucleotide triphosphate hydrolases"/>
    <property type="match status" value="1"/>
</dbReference>
<proteinExistence type="inferred from homology"/>
<accession>A0A1W0WQJ7</accession>
<keyword evidence="4" id="KW-1185">Reference proteome</keyword>
<dbReference type="Proteomes" id="UP000192578">
    <property type="component" value="Unassembled WGS sequence"/>
</dbReference>
<dbReference type="SMART" id="SM00382">
    <property type="entry name" value="AAA"/>
    <property type="match status" value="1"/>
</dbReference>
<protein>
    <submittedName>
        <fullName evidence="3">Methylmalonic aciduria type A-like protein, mitochondrial</fullName>
    </submittedName>
</protein>
<dbReference type="PANTHER" id="PTHR23408:SF3">
    <property type="entry name" value="METHYLMALONIC ACIDURIA TYPE A PROTEIN, MITOCHONDRIAL"/>
    <property type="match status" value="1"/>
</dbReference>
<dbReference type="NCBIfam" id="NF006958">
    <property type="entry name" value="PRK09435.1"/>
    <property type="match status" value="1"/>
</dbReference>
<organism evidence="3 4">
    <name type="scientific">Hypsibius exemplaris</name>
    <name type="common">Freshwater tardigrade</name>
    <dbReference type="NCBI Taxonomy" id="2072580"/>
    <lineage>
        <taxon>Eukaryota</taxon>
        <taxon>Metazoa</taxon>
        <taxon>Ecdysozoa</taxon>
        <taxon>Tardigrada</taxon>
        <taxon>Eutardigrada</taxon>
        <taxon>Parachela</taxon>
        <taxon>Hypsibioidea</taxon>
        <taxon>Hypsibiidae</taxon>
        <taxon>Hypsibius</taxon>
    </lineage>
</organism>
<dbReference type="InterPro" id="IPR027417">
    <property type="entry name" value="P-loop_NTPase"/>
</dbReference>
<evidence type="ECO:0000256" key="1">
    <source>
        <dbReference type="ARBA" id="ARBA00009625"/>
    </source>
</evidence>
<comment type="caution">
    <text evidence="3">The sequence shown here is derived from an EMBL/GenBank/DDBJ whole genome shotgun (WGS) entry which is preliminary data.</text>
</comment>
<dbReference type="PANTHER" id="PTHR23408">
    <property type="entry name" value="METHYLMALONYL-COA MUTASE"/>
    <property type="match status" value="1"/>
</dbReference>
<dbReference type="InterPro" id="IPR005129">
    <property type="entry name" value="GTPase_ArgK"/>
</dbReference>
<name>A0A1W0WQJ7_HYPEX</name>
<dbReference type="SUPFAM" id="SSF52540">
    <property type="entry name" value="P-loop containing nucleoside triphosphate hydrolases"/>
    <property type="match status" value="1"/>
</dbReference>
<dbReference type="AlphaFoldDB" id="A0A1W0WQJ7"/>
<dbReference type="NCBIfam" id="TIGR00750">
    <property type="entry name" value="lao"/>
    <property type="match status" value="1"/>
</dbReference>
<reference evidence="4" key="1">
    <citation type="submission" date="2017-01" db="EMBL/GenBank/DDBJ databases">
        <title>Comparative genomics of anhydrobiosis in the tardigrade Hypsibius dujardini.</title>
        <authorList>
            <person name="Yoshida Y."/>
            <person name="Koutsovoulos G."/>
            <person name="Laetsch D."/>
            <person name="Stevens L."/>
            <person name="Kumar S."/>
            <person name="Horikawa D."/>
            <person name="Ishino K."/>
            <person name="Komine S."/>
            <person name="Tomita M."/>
            <person name="Blaxter M."/>
            <person name="Arakawa K."/>
        </authorList>
    </citation>
    <scope>NUCLEOTIDE SEQUENCE [LARGE SCALE GENOMIC DNA]</scope>
    <source>
        <strain evidence="4">Z151</strain>
    </source>
</reference>
<dbReference type="Gene3D" id="1.10.287.130">
    <property type="match status" value="1"/>
</dbReference>
<dbReference type="GO" id="GO:0005525">
    <property type="term" value="F:GTP binding"/>
    <property type="evidence" value="ECO:0007669"/>
    <property type="project" value="InterPro"/>
</dbReference>
<evidence type="ECO:0000313" key="3">
    <source>
        <dbReference type="EMBL" id="OQV17478.1"/>
    </source>
</evidence>
<dbReference type="GO" id="GO:0005737">
    <property type="term" value="C:cytoplasm"/>
    <property type="evidence" value="ECO:0007669"/>
    <property type="project" value="TreeGrafter"/>
</dbReference>
<dbReference type="InterPro" id="IPR003593">
    <property type="entry name" value="AAA+_ATPase"/>
</dbReference>
<evidence type="ECO:0000259" key="2">
    <source>
        <dbReference type="SMART" id="SM00382"/>
    </source>
</evidence>
<dbReference type="GO" id="GO:0003924">
    <property type="term" value="F:GTPase activity"/>
    <property type="evidence" value="ECO:0007669"/>
    <property type="project" value="InterPro"/>
</dbReference>
<feature type="domain" description="AAA+ ATPase" evidence="2">
    <location>
        <begin position="89"/>
        <end position="239"/>
    </location>
</feature>
<dbReference type="CDD" id="cd03114">
    <property type="entry name" value="MMAA-like"/>
    <property type="match status" value="1"/>
</dbReference>
<dbReference type="Gene3D" id="1.20.5.170">
    <property type="match status" value="1"/>
</dbReference>
<dbReference type="OrthoDB" id="1476984at2759"/>
<dbReference type="Pfam" id="PF03308">
    <property type="entry name" value="MeaB"/>
    <property type="match status" value="1"/>
</dbReference>